<dbReference type="InterPro" id="IPR038330">
    <property type="entry name" value="TspO/MBR-related_sf"/>
</dbReference>
<dbReference type="AlphaFoldDB" id="A0A9D1PR06"/>
<name>A0A9D1PR06_9FIRM</name>
<keyword evidence="4 6" id="KW-1133">Transmembrane helix</keyword>
<feature type="transmembrane region" description="Helical" evidence="6">
    <location>
        <begin position="80"/>
        <end position="98"/>
    </location>
</feature>
<feature type="transmembrane region" description="Helical" evidence="6">
    <location>
        <begin position="137"/>
        <end position="157"/>
    </location>
</feature>
<dbReference type="PANTHER" id="PTHR10057">
    <property type="entry name" value="PERIPHERAL-TYPE BENZODIAZEPINE RECEPTOR"/>
    <property type="match status" value="1"/>
</dbReference>
<evidence type="ECO:0000313" key="7">
    <source>
        <dbReference type="EMBL" id="HIV86394.1"/>
    </source>
</evidence>
<feature type="transmembrane region" description="Helical" evidence="6">
    <location>
        <begin position="104"/>
        <end position="125"/>
    </location>
</feature>
<dbReference type="GO" id="GO:0033013">
    <property type="term" value="P:tetrapyrrole metabolic process"/>
    <property type="evidence" value="ECO:0007669"/>
    <property type="project" value="UniProtKB-ARBA"/>
</dbReference>
<reference evidence="7" key="2">
    <citation type="submission" date="2021-04" db="EMBL/GenBank/DDBJ databases">
        <authorList>
            <person name="Gilroy R."/>
        </authorList>
    </citation>
    <scope>NUCLEOTIDE SEQUENCE</scope>
    <source>
        <strain evidence="7">5790</strain>
    </source>
</reference>
<dbReference type="Proteomes" id="UP000824162">
    <property type="component" value="Unassembled WGS sequence"/>
</dbReference>
<dbReference type="PIRSF" id="PIRSF005859">
    <property type="entry name" value="PBR"/>
    <property type="match status" value="1"/>
</dbReference>
<feature type="transmembrane region" description="Helical" evidence="6">
    <location>
        <begin position="47"/>
        <end position="68"/>
    </location>
</feature>
<keyword evidence="3 6" id="KW-0812">Transmembrane</keyword>
<comment type="caution">
    <text evidence="7">The sequence shown here is derived from an EMBL/GenBank/DDBJ whole genome shotgun (WGS) entry which is preliminary data.</text>
</comment>
<dbReference type="PANTHER" id="PTHR10057:SF0">
    <property type="entry name" value="TRANSLOCATOR PROTEIN"/>
    <property type="match status" value="1"/>
</dbReference>
<sequence>MFKAVNLKKLLISLLIPFLAALLAQTLSGDIKSVYQSLNQPPGSPPALVFPVVWAILYLLMGLSLYIISISRAPQQKKSFSYIVFGTGLLFNLFWPILFFRFGLLNFSAVWLGVLILLIALNIFAFCRIKKAPGIMLLPYLIWCLFALYLNIGAAVLN</sequence>
<evidence type="ECO:0000256" key="2">
    <source>
        <dbReference type="ARBA" id="ARBA00007524"/>
    </source>
</evidence>
<evidence type="ECO:0000256" key="6">
    <source>
        <dbReference type="SAM" id="Phobius"/>
    </source>
</evidence>
<evidence type="ECO:0000256" key="3">
    <source>
        <dbReference type="ARBA" id="ARBA00022692"/>
    </source>
</evidence>
<evidence type="ECO:0000313" key="8">
    <source>
        <dbReference type="Proteomes" id="UP000824162"/>
    </source>
</evidence>
<dbReference type="Pfam" id="PF03073">
    <property type="entry name" value="TspO_MBR"/>
    <property type="match status" value="1"/>
</dbReference>
<evidence type="ECO:0000256" key="1">
    <source>
        <dbReference type="ARBA" id="ARBA00004141"/>
    </source>
</evidence>
<evidence type="ECO:0000256" key="4">
    <source>
        <dbReference type="ARBA" id="ARBA00022989"/>
    </source>
</evidence>
<keyword evidence="5 6" id="KW-0472">Membrane</keyword>
<dbReference type="EMBL" id="DXIJ01000135">
    <property type="protein sequence ID" value="HIV86394.1"/>
    <property type="molecule type" value="Genomic_DNA"/>
</dbReference>
<reference evidence="7" key="1">
    <citation type="journal article" date="2021" name="PeerJ">
        <title>Extensive microbial diversity within the chicken gut microbiome revealed by metagenomics and culture.</title>
        <authorList>
            <person name="Gilroy R."/>
            <person name="Ravi A."/>
            <person name="Getino M."/>
            <person name="Pursley I."/>
            <person name="Horton D.L."/>
            <person name="Alikhan N.F."/>
            <person name="Baker D."/>
            <person name="Gharbi K."/>
            <person name="Hall N."/>
            <person name="Watson M."/>
            <person name="Adriaenssens E.M."/>
            <person name="Foster-Nyarko E."/>
            <person name="Jarju S."/>
            <person name="Secka A."/>
            <person name="Antonio M."/>
            <person name="Oren A."/>
            <person name="Chaudhuri R.R."/>
            <person name="La Ragione R."/>
            <person name="Hildebrand F."/>
            <person name="Pallen M.J."/>
        </authorList>
    </citation>
    <scope>NUCLEOTIDE SEQUENCE</scope>
    <source>
        <strain evidence="7">5790</strain>
    </source>
</reference>
<dbReference type="FunFam" id="1.20.1260.100:FF:000001">
    <property type="entry name" value="translocator protein 2"/>
    <property type="match status" value="1"/>
</dbReference>
<evidence type="ECO:0000256" key="5">
    <source>
        <dbReference type="ARBA" id="ARBA00023136"/>
    </source>
</evidence>
<proteinExistence type="inferred from homology"/>
<comment type="subcellular location">
    <subcellularLocation>
        <location evidence="1">Membrane</location>
        <topology evidence="1">Multi-pass membrane protein</topology>
    </subcellularLocation>
</comment>
<accession>A0A9D1PR06</accession>
<comment type="similarity">
    <text evidence="2">Belongs to the TspO/BZRP family.</text>
</comment>
<dbReference type="InterPro" id="IPR004307">
    <property type="entry name" value="TspO_MBR"/>
</dbReference>
<dbReference type="Gene3D" id="1.20.1260.100">
    <property type="entry name" value="TspO/MBR protein"/>
    <property type="match status" value="1"/>
</dbReference>
<dbReference type="CDD" id="cd15904">
    <property type="entry name" value="TSPO_MBR"/>
    <property type="match status" value="1"/>
</dbReference>
<dbReference type="GO" id="GO:0016020">
    <property type="term" value="C:membrane"/>
    <property type="evidence" value="ECO:0007669"/>
    <property type="project" value="UniProtKB-SubCell"/>
</dbReference>
<gene>
    <name evidence="7" type="ORF">H9900_06280</name>
</gene>
<protein>
    <submittedName>
        <fullName evidence="7">Tryptophan-rich sensory protein</fullName>
    </submittedName>
</protein>
<organism evidence="7 8">
    <name type="scientific">Candidatus Monoglobus merdigallinarum</name>
    <dbReference type="NCBI Taxonomy" id="2838698"/>
    <lineage>
        <taxon>Bacteria</taxon>
        <taxon>Bacillati</taxon>
        <taxon>Bacillota</taxon>
        <taxon>Clostridia</taxon>
        <taxon>Monoglobales</taxon>
        <taxon>Monoglobaceae</taxon>
        <taxon>Monoglobus</taxon>
    </lineage>
</organism>